<comment type="caution">
    <text evidence="1">The sequence shown here is derived from an EMBL/GenBank/DDBJ whole genome shotgun (WGS) entry which is preliminary data.</text>
</comment>
<reference evidence="1" key="1">
    <citation type="journal article" date="2018" name="Genome Biol.">
        <title>SKESA: strategic k-mer extension for scrupulous assemblies.</title>
        <authorList>
            <person name="Souvorov A."/>
            <person name="Agarwala R."/>
            <person name="Lipman D.J."/>
        </authorList>
    </citation>
    <scope>NUCLEOTIDE SEQUENCE</scope>
    <source>
        <strain evidence="1">MA.AU167</strain>
    </source>
</reference>
<sequence length="105" mass="11693">MSVMAGAPFSQRTVRPPIKLKVINLFSGIAGGFSYASARLSYPPRRVFFSVEMIFEIPEAGTARIDKQKQTVRSGQFKGVISRLDTAALLRWLKTHDGHSIIELK</sequence>
<evidence type="ECO:0000313" key="1">
    <source>
        <dbReference type="EMBL" id="HAG3484989.1"/>
    </source>
</evidence>
<proteinExistence type="predicted"/>
<protein>
    <submittedName>
        <fullName evidence="1">Uncharacterized protein</fullName>
    </submittedName>
</protein>
<dbReference type="AlphaFoldDB" id="A0A762B388"/>
<dbReference type="EMBL" id="DAAYBN010000007">
    <property type="protein sequence ID" value="HAG3484989.1"/>
    <property type="molecule type" value="Genomic_DNA"/>
</dbReference>
<name>A0A762B388_SALER</name>
<organism evidence="1">
    <name type="scientific">Salmonella enterica</name>
    <name type="common">Salmonella choleraesuis</name>
    <dbReference type="NCBI Taxonomy" id="28901"/>
    <lineage>
        <taxon>Bacteria</taxon>
        <taxon>Pseudomonadati</taxon>
        <taxon>Pseudomonadota</taxon>
        <taxon>Gammaproteobacteria</taxon>
        <taxon>Enterobacterales</taxon>
        <taxon>Enterobacteriaceae</taxon>
        <taxon>Salmonella</taxon>
    </lineage>
</organism>
<reference evidence="1" key="2">
    <citation type="submission" date="2020-02" db="EMBL/GenBank/DDBJ databases">
        <authorList>
            <consortium name="NCBI Pathogen Detection Project"/>
        </authorList>
    </citation>
    <scope>NUCLEOTIDE SEQUENCE</scope>
    <source>
        <strain evidence="1">MA.AU167</strain>
    </source>
</reference>
<gene>
    <name evidence="1" type="ORF">G8116_002432</name>
</gene>
<accession>A0A762B388</accession>